<keyword evidence="2" id="KW-1185">Reference proteome</keyword>
<evidence type="ECO:0000313" key="1">
    <source>
        <dbReference type="EMBL" id="GGA23866.1"/>
    </source>
</evidence>
<proteinExistence type="predicted"/>
<gene>
    <name evidence="1" type="ORF">GCM10011498_25990</name>
</gene>
<evidence type="ECO:0008006" key="3">
    <source>
        <dbReference type="Google" id="ProtNLM"/>
    </source>
</evidence>
<dbReference type="Gene3D" id="1.10.530.10">
    <property type="match status" value="1"/>
</dbReference>
<reference evidence="1" key="2">
    <citation type="submission" date="2020-09" db="EMBL/GenBank/DDBJ databases">
        <authorList>
            <person name="Sun Q."/>
            <person name="Zhou Y."/>
        </authorList>
    </citation>
    <scope>NUCLEOTIDE SEQUENCE</scope>
    <source>
        <strain evidence="1">CGMCC 1.15880</strain>
    </source>
</reference>
<evidence type="ECO:0000313" key="2">
    <source>
        <dbReference type="Proteomes" id="UP000628017"/>
    </source>
</evidence>
<reference evidence="1" key="1">
    <citation type="journal article" date="2014" name="Int. J. Syst. Evol. Microbiol.">
        <title>Complete genome sequence of Corynebacterium casei LMG S-19264T (=DSM 44701T), isolated from a smear-ripened cheese.</title>
        <authorList>
            <consortium name="US DOE Joint Genome Institute (JGI-PGF)"/>
            <person name="Walter F."/>
            <person name="Albersmeier A."/>
            <person name="Kalinowski J."/>
            <person name="Ruckert C."/>
        </authorList>
    </citation>
    <scope>NUCLEOTIDE SEQUENCE</scope>
    <source>
        <strain evidence="1">CGMCC 1.15880</strain>
    </source>
</reference>
<dbReference type="AlphaFoldDB" id="A0A916R0G3"/>
<comment type="caution">
    <text evidence="1">The sequence shown here is derived from an EMBL/GenBank/DDBJ whole genome shotgun (WGS) entry which is preliminary data.</text>
</comment>
<dbReference type="InterPro" id="IPR023346">
    <property type="entry name" value="Lysozyme-like_dom_sf"/>
</dbReference>
<dbReference type="Proteomes" id="UP000628017">
    <property type="component" value="Unassembled WGS sequence"/>
</dbReference>
<sequence length="253" mass="27546">MKKELFFDSLRNSTSGLFGGALSQRQVVGIEALLDAGQGLPLPHMANVLAQVFRETGGGMYPVKETVYRSHKDQDPSDAAVIARLDAAFAKGQLSWVGTPYWRGGLFGRGQIQITHAENYAKLSEVVGVDLLADPSKALIPAISARIAVEGMWQGLFTTRKLSDYDHPDGFDHFGARDIVNGDKAKFDKGAILSVGQLIEHYAQTFEKALKSADWGAEAPFVHIQTIRPPNDLDGPPKGLWSLILTTLKGLFL</sequence>
<dbReference type="EMBL" id="BMKA01000003">
    <property type="protein sequence ID" value="GGA23866.1"/>
    <property type="molecule type" value="Genomic_DNA"/>
</dbReference>
<dbReference type="RefSeq" id="WP_188675997.1">
    <property type="nucleotide sequence ID" value="NZ_BMKA01000003.1"/>
</dbReference>
<protein>
    <recommendedName>
        <fullName evidence="3">Glycoside hydrolase family 19 catalytic domain-containing protein</fullName>
    </recommendedName>
</protein>
<accession>A0A916R0G3</accession>
<name>A0A916R0G3_9RHOB</name>
<dbReference type="SUPFAM" id="SSF53955">
    <property type="entry name" value="Lysozyme-like"/>
    <property type="match status" value="1"/>
</dbReference>
<organism evidence="1 2">
    <name type="scientific">Neptunicoccus cionae</name>
    <dbReference type="NCBI Taxonomy" id="2035344"/>
    <lineage>
        <taxon>Bacteria</taxon>
        <taxon>Pseudomonadati</taxon>
        <taxon>Pseudomonadota</taxon>
        <taxon>Alphaproteobacteria</taxon>
        <taxon>Rhodobacterales</taxon>
        <taxon>Paracoccaceae</taxon>
        <taxon>Neptunicoccus</taxon>
    </lineage>
</organism>